<evidence type="ECO:0000313" key="3">
    <source>
        <dbReference type="Proteomes" id="UP001519344"/>
    </source>
</evidence>
<reference evidence="2 3" key="1">
    <citation type="submission" date="2021-03" db="EMBL/GenBank/DDBJ databases">
        <title>Genomic Encyclopedia of Type Strains, Phase IV (KMG-IV): sequencing the most valuable type-strain genomes for metagenomic binning, comparative biology and taxonomic classification.</title>
        <authorList>
            <person name="Goeker M."/>
        </authorList>
    </citation>
    <scope>NUCLEOTIDE SEQUENCE [LARGE SCALE GENOMIC DNA]</scope>
    <source>
        <strain evidence="2 3">DSM 24950</strain>
    </source>
</reference>
<dbReference type="InterPro" id="IPR025150">
    <property type="entry name" value="GH123_cat"/>
</dbReference>
<feature type="domain" description="Glycoside hydrolase 123 catalytic" evidence="1">
    <location>
        <begin position="20"/>
        <end position="84"/>
    </location>
</feature>
<protein>
    <recommendedName>
        <fullName evidence="1">Glycoside hydrolase 123 catalytic domain-containing protein</fullName>
    </recommendedName>
</protein>
<comment type="caution">
    <text evidence="2">The sequence shown here is derived from an EMBL/GenBank/DDBJ whole genome shotgun (WGS) entry which is preliminary data.</text>
</comment>
<evidence type="ECO:0000313" key="2">
    <source>
        <dbReference type="EMBL" id="MBP1967659.1"/>
    </source>
</evidence>
<organism evidence="2 3">
    <name type="scientific">Paenibacillus aceris</name>
    <dbReference type="NCBI Taxonomy" id="869555"/>
    <lineage>
        <taxon>Bacteria</taxon>
        <taxon>Bacillati</taxon>
        <taxon>Bacillota</taxon>
        <taxon>Bacilli</taxon>
        <taxon>Bacillales</taxon>
        <taxon>Paenibacillaceae</taxon>
        <taxon>Paenibacillus</taxon>
    </lineage>
</organism>
<proteinExistence type="predicted"/>
<dbReference type="Pfam" id="PF13320">
    <property type="entry name" value="GH123_cat"/>
    <property type="match status" value="1"/>
</dbReference>
<gene>
    <name evidence="2" type="ORF">J2Z65_006931</name>
</gene>
<dbReference type="EMBL" id="JAGGKV010000038">
    <property type="protein sequence ID" value="MBP1967659.1"/>
    <property type="molecule type" value="Genomic_DNA"/>
</dbReference>
<dbReference type="Proteomes" id="UP001519344">
    <property type="component" value="Unassembled WGS sequence"/>
</dbReference>
<keyword evidence="3" id="KW-1185">Reference proteome</keyword>
<accession>A0ABS4IC69</accession>
<name>A0ABS4IC69_9BACL</name>
<evidence type="ECO:0000259" key="1">
    <source>
        <dbReference type="Pfam" id="PF13320"/>
    </source>
</evidence>
<sequence>MRKFRELGECGLLGSMCVKHWGFNYYMGDQDPFEQSSPVLTNLSASRLPPGDTHIAYPGTDGPWGSLRLEAMRSGIEDYELLMCLAKRNKTLADEIVASCMVSFKDCDENPEHFQNAHSRLLHTVSEYFLD</sequence>